<dbReference type="Proteomes" id="UP000002011">
    <property type="component" value="Chromosome"/>
</dbReference>
<dbReference type="KEGG" id="dfe:Dfer_1281"/>
<evidence type="ECO:0000313" key="3">
    <source>
        <dbReference type="Proteomes" id="UP000002011"/>
    </source>
</evidence>
<name>C6W649_DYAFD</name>
<organism evidence="2 3">
    <name type="scientific">Dyadobacter fermentans (strain ATCC 700827 / DSM 18053 / CIP 107007 / KCTC 52180 / NS114)</name>
    <dbReference type="NCBI Taxonomy" id="471854"/>
    <lineage>
        <taxon>Bacteria</taxon>
        <taxon>Pseudomonadati</taxon>
        <taxon>Bacteroidota</taxon>
        <taxon>Cytophagia</taxon>
        <taxon>Cytophagales</taxon>
        <taxon>Spirosomataceae</taxon>
        <taxon>Dyadobacter</taxon>
    </lineage>
</organism>
<proteinExistence type="predicted"/>
<protein>
    <submittedName>
        <fullName evidence="2">Uncharacterized protein</fullName>
    </submittedName>
</protein>
<dbReference type="EMBL" id="CP001619">
    <property type="protein sequence ID" value="ACT92529.1"/>
    <property type="molecule type" value="Genomic_DNA"/>
</dbReference>
<evidence type="ECO:0000256" key="1">
    <source>
        <dbReference type="SAM" id="MobiDB-lite"/>
    </source>
</evidence>
<feature type="region of interest" description="Disordered" evidence="1">
    <location>
        <begin position="1"/>
        <end position="39"/>
    </location>
</feature>
<dbReference type="AlphaFoldDB" id="C6W649"/>
<sequence>MDEGFGAMGDKPAAIRPQGRPEVDRLAEYGRRLTKSATY</sequence>
<keyword evidence="3" id="KW-1185">Reference proteome</keyword>
<evidence type="ECO:0000313" key="2">
    <source>
        <dbReference type="EMBL" id="ACT92529.1"/>
    </source>
</evidence>
<feature type="compositionally biased region" description="Basic and acidic residues" evidence="1">
    <location>
        <begin position="19"/>
        <end position="31"/>
    </location>
</feature>
<gene>
    <name evidence="2" type="ordered locus">Dfer_1281</name>
</gene>
<dbReference type="HOGENOM" id="CLU_3308665_0_0_10"/>
<accession>C6W649</accession>
<reference evidence="2 3" key="1">
    <citation type="journal article" date="2009" name="Stand. Genomic Sci.">
        <title>Complete genome sequence of Dyadobacter fermentans type strain (NS114).</title>
        <authorList>
            <person name="Lang E."/>
            <person name="Lapidus A."/>
            <person name="Chertkov O."/>
            <person name="Brettin T."/>
            <person name="Detter J.C."/>
            <person name="Han C."/>
            <person name="Copeland A."/>
            <person name="Glavina Del Rio T."/>
            <person name="Nolan M."/>
            <person name="Chen F."/>
            <person name="Lucas S."/>
            <person name="Tice H."/>
            <person name="Cheng J.F."/>
            <person name="Land M."/>
            <person name="Hauser L."/>
            <person name="Chang Y.J."/>
            <person name="Jeffries C.D."/>
            <person name="Kopitz M."/>
            <person name="Bruce D."/>
            <person name="Goodwin L."/>
            <person name="Pitluck S."/>
            <person name="Ovchinnikova G."/>
            <person name="Pati A."/>
            <person name="Ivanova N."/>
            <person name="Mavrommatis K."/>
            <person name="Chen A."/>
            <person name="Palaniappan K."/>
            <person name="Chain P."/>
            <person name="Bristow J."/>
            <person name="Eisen J.A."/>
            <person name="Markowitz V."/>
            <person name="Hugenholtz P."/>
            <person name="Goker M."/>
            <person name="Rohde M."/>
            <person name="Kyrpides N.C."/>
            <person name="Klenk H.P."/>
        </authorList>
    </citation>
    <scope>NUCLEOTIDE SEQUENCE [LARGE SCALE GENOMIC DNA]</scope>
    <source>
        <strain evidence="3">ATCC 700827 / DSM 18053 / CIP 107007 / KCTC 52180 / NS114</strain>
    </source>
</reference>
<dbReference type="STRING" id="471854.Dfer_1281"/>